<dbReference type="GO" id="GO:0005874">
    <property type="term" value="C:microtubule"/>
    <property type="evidence" value="ECO:0007669"/>
    <property type="project" value="UniProtKB-KW"/>
</dbReference>
<evidence type="ECO:0000256" key="2">
    <source>
        <dbReference type="ARBA" id="ARBA00006187"/>
    </source>
</evidence>
<dbReference type="GO" id="GO:0000226">
    <property type="term" value="P:microtubule cytoskeleton organization"/>
    <property type="evidence" value="ECO:0007669"/>
    <property type="project" value="InterPro"/>
</dbReference>
<dbReference type="Proteomes" id="UP000501690">
    <property type="component" value="Linkage Group LG9"/>
</dbReference>
<dbReference type="PANTHER" id="PTHR19321">
    <property type="entry name" value="PROTEIN REGULATOR OF CYTOKINESIS 1 PRC1-RELATED"/>
    <property type="match status" value="1"/>
</dbReference>
<dbReference type="EMBL" id="CP039353">
    <property type="protein sequence ID" value="QCE07740.1"/>
    <property type="molecule type" value="Genomic_DNA"/>
</dbReference>
<dbReference type="PANTHER" id="PTHR19321:SF7">
    <property type="entry name" value="65-KDA MICROTUBULE-ASSOCIATED PROTEIN 3"/>
    <property type="match status" value="1"/>
</dbReference>
<proteinExistence type="inferred from homology"/>
<dbReference type="InterPro" id="IPR007145">
    <property type="entry name" value="MAP65_Ase1_PRC1"/>
</dbReference>
<keyword evidence="6" id="KW-1185">Reference proteome</keyword>
<dbReference type="GO" id="GO:0005819">
    <property type="term" value="C:spindle"/>
    <property type="evidence" value="ECO:0007669"/>
    <property type="project" value="TreeGrafter"/>
</dbReference>
<comment type="subcellular location">
    <subcellularLocation>
        <location evidence="1">Cytoplasm</location>
        <location evidence="1">Cytoskeleton</location>
    </subcellularLocation>
</comment>
<dbReference type="GO" id="GO:0005737">
    <property type="term" value="C:cytoplasm"/>
    <property type="evidence" value="ECO:0007669"/>
    <property type="project" value="TreeGrafter"/>
</dbReference>
<dbReference type="AlphaFoldDB" id="A0A4D6N1Q8"/>
<evidence type="ECO:0000256" key="4">
    <source>
        <dbReference type="ARBA" id="ARBA00023212"/>
    </source>
</evidence>
<keyword evidence="3" id="KW-0493">Microtubule</keyword>
<comment type="similarity">
    <text evidence="2">Belongs to the MAP65/ASE1 family.</text>
</comment>
<protein>
    <submittedName>
        <fullName evidence="5">Microtubule-associated protein</fullName>
    </submittedName>
</protein>
<keyword evidence="4" id="KW-0963">Cytoplasm</keyword>
<dbReference type="GO" id="GO:0008017">
    <property type="term" value="F:microtubule binding"/>
    <property type="evidence" value="ECO:0007669"/>
    <property type="project" value="InterPro"/>
</dbReference>
<dbReference type="Pfam" id="PF03999">
    <property type="entry name" value="MAP65_ASE1"/>
    <property type="match status" value="1"/>
</dbReference>
<evidence type="ECO:0000313" key="6">
    <source>
        <dbReference type="Proteomes" id="UP000501690"/>
    </source>
</evidence>
<reference evidence="5 6" key="1">
    <citation type="submission" date="2019-04" db="EMBL/GenBank/DDBJ databases">
        <title>An improved genome assembly and genetic linkage map for asparagus bean, Vigna unguiculata ssp. sesquipedialis.</title>
        <authorList>
            <person name="Xia Q."/>
            <person name="Zhang R."/>
            <person name="Dong Y."/>
        </authorList>
    </citation>
    <scope>NUCLEOTIDE SEQUENCE [LARGE SCALE GENOMIC DNA]</scope>
    <source>
        <tissue evidence="5">Leaf</tissue>
    </source>
</reference>
<accession>A0A4D6N1Q8</accession>
<organism evidence="5 6">
    <name type="scientific">Vigna unguiculata</name>
    <name type="common">Cowpea</name>
    <dbReference type="NCBI Taxonomy" id="3917"/>
    <lineage>
        <taxon>Eukaryota</taxon>
        <taxon>Viridiplantae</taxon>
        <taxon>Streptophyta</taxon>
        <taxon>Embryophyta</taxon>
        <taxon>Tracheophyta</taxon>
        <taxon>Spermatophyta</taxon>
        <taxon>Magnoliopsida</taxon>
        <taxon>eudicotyledons</taxon>
        <taxon>Gunneridae</taxon>
        <taxon>Pentapetalae</taxon>
        <taxon>rosids</taxon>
        <taxon>fabids</taxon>
        <taxon>Fabales</taxon>
        <taxon>Fabaceae</taxon>
        <taxon>Papilionoideae</taxon>
        <taxon>50 kb inversion clade</taxon>
        <taxon>NPAAA clade</taxon>
        <taxon>indigoferoid/millettioid clade</taxon>
        <taxon>Phaseoleae</taxon>
        <taxon>Vigna</taxon>
    </lineage>
</organism>
<evidence type="ECO:0000313" key="5">
    <source>
        <dbReference type="EMBL" id="QCE07740.1"/>
    </source>
</evidence>
<evidence type="ECO:0000256" key="1">
    <source>
        <dbReference type="ARBA" id="ARBA00004245"/>
    </source>
</evidence>
<sequence length="188" mass="21312">MYIAENLNKITLDVHDDDDEILREYGTGITANGDNSAFSGRRSSYGSASSKSGIGSPLANGIDHASLPEIIWDEVGESESDRDRMLFELEQECLEVYRRKVIDLRQAITDCEAELASICSSMGERPLRIRQTDQNVGSLKDEHARILPQLEEMQKRKSERRNQFIEVQEQIQSISIEIHGPREYIPLS</sequence>
<evidence type="ECO:0000256" key="3">
    <source>
        <dbReference type="ARBA" id="ARBA00022701"/>
    </source>
</evidence>
<keyword evidence="4" id="KW-0206">Cytoskeleton</keyword>
<name>A0A4D6N1Q8_VIGUN</name>
<gene>
    <name evidence="5" type="ORF">DEO72_LG9g2760</name>
</gene>